<name>A0A5P8JQZ0_9LACO</name>
<dbReference type="PANTHER" id="PTHR46797">
    <property type="entry name" value="HTH-TYPE TRANSCRIPTIONAL REGULATOR"/>
    <property type="match status" value="1"/>
</dbReference>
<dbReference type="InterPro" id="IPR001387">
    <property type="entry name" value="Cro/C1-type_HTH"/>
</dbReference>
<dbReference type="Proteomes" id="UP000388452">
    <property type="component" value="Chromosome"/>
</dbReference>
<feature type="domain" description="HTH cro/C1-type" evidence="2">
    <location>
        <begin position="9"/>
        <end position="64"/>
    </location>
</feature>
<evidence type="ECO:0000256" key="1">
    <source>
        <dbReference type="ARBA" id="ARBA00023125"/>
    </source>
</evidence>
<dbReference type="GO" id="GO:0003677">
    <property type="term" value="F:DNA binding"/>
    <property type="evidence" value="ECO:0007669"/>
    <property type="project" value="UniProtKB-KW"/>
</dbReference>
<proteinExistence type="predicted"/>
<dbReference type="SUPFAM" id="SSF47413">
    <property type="entry name" value="lambda repressor-like DNA-binding domains"/>
    <property type="match status" value="1"/>
</dbReference>
<dbReference type="SMART" id="SM00530">
    <property type="entry name" value="HTH_XRE"/>
    <property type="match status" value="1"/>
</dbReference>
<dbReference type="InterPro" id="IPR050807">
    <property type="entry name" value="TransReg_Diox_bact_type"/>
</dbReference>
<dbReference type="PANTHER" id="PTHR46797:SF1">
    <property type="entry name" value="METHYLPHOSPHONATE SYNTHASE"/>
    <property type="match status" value="1"/>
</dbReference>
<dbReference type="EMBL" id="CP045068">
    <property type="protein sequence ID" value="QFQ91342.1"/>
    <property type="molecule type" value="Genomic_DNA"/>
</dbReference>
<keyword evidence="1" id="KW-0238">DNA-binding</keyword>
<dbReference type="Gene3D" id="1.10.260.40">
    <property type="entry name" value="lambda repressor-like DNA-binding domains"/>
    <property type="match status" value="1"/>
</dbReference>
<dbReference type="InterPro" id="IPR010982">
    <property type="entry name" value="Lambda_DNA-bd_dom_sf"/>
</dbReference>
<dbReference type="GO" id="GO:0003700">
    <property type="term" value="F:DNA-binding transcription factor activity"/>
    <property type="evidence" value="ECO:0007669"/>
    <property type="project" value="TreeGrafter"/>
</dbReference>
<protein>
    <submittedName>
        <fullName evidence="3">Helix-turn-helix domain-containing protein</fullName>
    </submittedName>
</protein>
<dbReference type="RefSeq" id="WP_050512705.1">
    <property type="nucleotide sequence ID" value="NZ_CP045068.1"/>
</dbReference>
<dbReference type="Pfam" id="PF01381">
    <property type="entry name" value="HTH_3"/>
    <property type="match status" value="1"/>
</dbReference>
<dbReference type="PROSITE" id="PS50943">
    <property type="entry name" value="HTH_CROC1"/>
    <property type="match status" value="1"/>
</dbReference>
<reference evidence="3 4" key="1">
    <citation type="submission" date="2019-10" db="EMBL/GenBank/DDBJ databases">
        <title>Genome sequencing of Lactobacillus manihotivorans.</title>
        <authorList>
            <person name="Kim K."/>
        </authorList>
    </citation>
    <scope>NUCLEOTIDE SEQUENCE [LARGE SCALE GENOMIC DNA]</scope>
    <source>
        <strain evidence="3 4">LM010</strain>
    </source>
</reference>
<accession>A0A5P8JQZ0</accession>
<evidence type="ECO:0000259" key="2">
    <source>
        <dbReference type="PROSITE" id="PS50943"/>
    </source>
</evidence>
<sequence length="119" mass="12883">MIETVGKNIRAHRTAQKMTIAELAEKAGVSDSFISRLELGTVGDTHVSKLTSVADALGLTVGELFSNTNVNPYTVKLISKLTSLPPEKQIVVSKRILDLLNMLMVKNSRSQNIGNGICM</sequence>
<evidence type="ECO:0000313" key="4">
    <source>
        <dbReference type="Proteomes" id="UP000388452"/>
    </source>
</evidence>
<gene>
    <name evidence="3" type="ORF">LM010_07870</name>
</gene>
<organism evidence="3 4">
    <name type="scientific">Lacticaseibacillus manihotivorans</name>
    <dbReference type="NCBI Taxonomy" id="88233"/>
    <lineage>
        <taxon>Bacteria</taxon>
        <taxon>Bacillati</taxon>
        <taxon>Bacillota</taxon>
        <taxon>Bacilli</taxon>
        <taxon>Lactobacillales</taxon>
        <taxon>Lactobacillaceae</taxon>
        <taxon>Lacticaseibacillus</taxon>
    </lineage>
</organism>
<dbReference type="GO" id="GO:0005829">
    <property type="term" value="C:cytosol"/>
    <property type="evidence" value="ECO:0007669"/>
    <property type="project" value="TreeGrafter"/>
</dbReference>
<dbReference type="CDD" id="cd00093">
    <property type="entry name" value="HTH_XRE"/>
    <property type="match status" value="1"/>
</dbReference>
<evidence type="ECO:0000313" key="3">
    <source>
        <dbReference type="EMBL" id="QFQ91342.1"/>
    </source>
</evidence>
<dbReference type="AlphaFoldDB" id="A0A5P8JQZ0"/>